<keyword evidence="3" id="KW-0274">FAD</keyword>
<evidence type="ECO:0000256" key="2">
    <source>
        <dbReference type="ARBA" id="ARBA00022729"/>
    </source>
</evidence>
<evidence type="ECO:0000259" key="6">
    <source>
        <dbReference type="Pfam" id="PF01593"/>
    </source>
</evidence>
<name>A0A1T4KJ92_9BACT</name>
<dbReference type="PANTHER" id="PTHR46091:SF3">
    <property type="entry name" value="AMINE OXIDASE DOMAIN-CONTAINING PROTEIN"/>
    <property type="match status" value="1"/>
</dbReference>
<dbReference type="SUPFAM" id="SSF51905">
    <property type="entry name" value="FAD/NAD(P)-binding domain"/>
    <property type="match status" value="1"/>
</dbReference>
<protein>
    <submittedName>
        <fullName evidence="7">All-trans-retinol 13,14-reductase</fullName>
    </submittedName>
</protein>
<sequence length="501" mass="55967">MQQKKVVVIGSGLGGLSTGVILAKNGYQVTVLEQGQQIGGCLQCFSRYGAKYETGMHFIGSVVPGQTLRKLMNYLELTADVPLSFLDQSGYDVVALQGEQFRFANGREPFIETMSSYFPRQRDTLARYFDLVSRVAGASSLHSLKYAESDAAINTEFQLRAIDDVLDELFDDELLKRVLVGNLPLYAAEQDKTPFSTHAFIMDFYNQSAARVVGGSDSIATSLKNTILRYGGTVKTQQKVTKIVCDEVKATGVVMNDDCFMAADAVVSAIHPMRTLELLDTKLIRPAFRRRIHAMPQTVGGFSVYLEFKPGVVPYMNHNFYGYAGDTPWNCEHYTEETWPKGYLYMHFCHERAPKFAHTGVILSYMQMEDLQPWWGTKVGRRGDDYEAFKRRKAEQLLDALGKQFPDIRQNLVRYSTATPLTYYDYTGTEGGSMYGIAKDIHLGAAGRVPQRTKVPNLFLTGQNINSHGMLGVLVGSIVTCSEFLTAKTIYDQIIQSNQGE</sequence>
<dbReference type="AlphaFoldDB" id="A0A1T4KJ92"/>
<dbReference type="eggNOG" id="COG1233">
    <property type="taxonomic scope" value="Bacteria"/>
</dbReference>
<dbReference type="InterPro" id="IPR036188">
    <property type="entry name" value="FAD/NAD-bd_sf"/>
</dbReference>
<dbReference type="PANTHER" id="PTHR46091">
    <property type="entry name" value="BLR7054 PROTEIN"/>
    <property type="match status" value="1"/>
</dbReference>
<dbReference type="Gene3D" id="3.50.50.60">
    <property type="entry name" value="FAD/NAD(P)-binding domain"/>
    <property type="match status" value="2"/>
</dbReference>
<organism evidence="7 8">
    <name type="scientific">Segatella oulorum</name>
    <dbReference type="NCBI Taxonomy" id="28136"/>
    <lineage>
        <taxon>Bacteria</taxon>
        <taxon>Pseudomonadati</taxon>
        <taxon>Bacteroidota</taxon>
        <taxon>Bacteroidia</taxon>
        <taxon>Bacteroidales</taxon>
        <taxon>Prevotellaceae</taxon>
        <taxon>Segatella</taxon>
    </lineage>
</organism>
<feature type="domain" description="Amine oxidase" evidence="6">
    <location>
        <begin position="13"/>
        <end position="465"/>
    </location>
</feature>
<keyword evidence="2" id="KW-0732">Signal</keyword>
<keyword evidence="1" id="KW-0285">Flavoprotein</keyword>
<dbReference type="RefSeq" id="WP_078805383.1">
    <property type="nucleotide sequence ID" value="NZ_FUXK01000001.1"/>
</dbReference>
<gene>
    <name evidence="7" type="ORF">SAMN02745202_00080</name>
</gene>
<dbReference type="Proteomes" id="UP000190065">
    <property type="component" value="Unassembled WGS sequence"/>
</dbReference>
<dbReference type="InterPro" id="IPR002937">
    <property type="entry name" value="Amino_oxidase"/>
</dbReference>
<proteinExistence type="predicted"/>
<evidence type="ECO:0000313" key="7">
    <source>
        <dbReference type="EMBL" id="SJZ42478.1"/>
    </source>
</evidence>
<dbReference type="STRING" id="28136.SAMN02745202_00080"/>
<reference evidence="7 8" key="1">
    <citation type="submission" date="2017-02" db="EMBL/GenBank/DDBJ databases">
        <authorList>
            <person name="Peterson S.W."/>
        </authorList>
    </citation>
    <scope>NUCLEOTIDE SEQUENCE [LARGE SCALE GENOMIC DNA]</scope>
    <source>
        <strain evidence="7 8">ATCC 43324</strain>
    </source>
</reference>
<dbReference type="GO" id="GO:0016491">
    <property type="term" value="F:oxidoreductase activity"/>
    <property type="evidence" value="ECO:0007669"/>
    <property type="project" value="InterPro"/>
</dbReference>
<accession>A0A1T4KJ92</accession>
<evidence type="ECO:0000256" key="5">
    <source>
        <dbReference type="ARBA" id="ARBA00023027"/>
    </source>
</evidence>
<keyword evidence="5" id="KW-0520">NAD</keyword>
<evidence type="ECO:0000256" key="1">
    <source>
        <dbReference type="ARBA" id="ARBA00022630"/>
    </source>
</evidence>
<keyword evidence="4" id="KW-0521">NADP</keyword>
<dbReference type="EMBL" id="FUXK01000001">
    <property type="protein sequence ID" value="SJZ42478.1"/>
    <property type="molecule type" value="Genomic_DNA"/>
</dbReference>
<evidence type="ECO:0000256" key="3">
    <source>
        <dbReference type="ARBA" id="ARBA00022827"/>
    </source>
</evidence>
<dbReference type="Pfam" id="PF01593">
    <property type="entry name" value="Amino_oxidase"/>
    <property type="match status" value="1"/>
</dbReference>
<evidence type="ECO:0000313" key="8">
    <source>
        <dbReference type="Proteomes" id="UP000190065"/>
    </source>
</evidence>
<evidence type="ECO:0000256" key="4">
    <source>
        <dbReference type="ARBA" id="ARBA00022857"/>
    </source>
</evidence>
<dbReference type="InterPro" id="IPR052206">
    <property type="entry name" value="Retinol_saturase"/>
</dbReference>